<dbReference type="SUPFAM" id="SSF52425">
    <property type="entry name" value="Cryptochrome/photolyase, N-terminal domain"/>
    <property type="match status" value="1"/>
</dbReference>
<evidence type="ECO:0000256" key="5">
    <source>
        <dbReference type="ARBA" id="ARBA00022827"/>
    </source>
</evidence>
<evidence type="ECO:0000256" key="6">
    <source>
        <dbReference type="ARBA" id="ARBA00022991"/>
    </source>
</evidence>
<dbReference type="GO" id="GO:0071949">
    <property type="term" value="F:FAD binding"/>
    <property type="evidence" value="ECO:0007669"/>
    <property type="project" value="TreeGrafter"/>
</dbReference>
<keyword evidence="5 8" id="KW-0274">FAD</keyword>
<dbReference type="InterPro" id="IPR002081">
    <property type="entry name" value="Cryptochrome/DNA_photolyase_1"/>
</dbReference>
<evidence type="ECO:0000313" key="12">
    <source>
        <dbReference type="EMBL" id="KEZ54103.1"/>
    </source>
</evidence>
<dbReference type="GO" id="GO:0009416">
    <property type="term" value="P:response to light stimulus"/>
    <property type="evidence" value="ECO:0007669"/>
    <property type="project" value="TreeGrafter"/>
</dbReference>
<feature type="binding site" evidence="8">
    <location>
        <position position="225"/>
    </location>
    <ligand>
        <name>FAD</name>
        <dbReference type="ChEBI" id="CHEBI:57692"/>
    </ligand>
</feature>
<dbReference type="STRING" id="246786.GS18_0204035"/>
<name>A0A084H3E1_METID</name>
<dbReference type="GO" id="GO:0000719">
    <property type="term" value="P:photoreactive repair"/>
    <property type="evidence" value="ECO:0007669"/>
    <property type="project" value="UniProtKB-ARBA"/>
</dbReference>
<feature type="site" description="Electron transfer via tryptophanyl radical" evidence="9">
    <location>
        <position position="360"/>
    </location>
</feature>
<dbReference type="InterPro" id="IPR006050">
    <property type="entry name" value="DNA_photolyase_N"/>
</dbReference>
<dbReference type="Gene3D" id="1.25.40.80">
    <property type="match status" value="1"/>
</dbReference>
<proteinExistence type="inferred from homology"/>
<dbReference type="FunFam" id="1.10.579.10:FF:000003">
    <property type="entry name" value="Deoxyribodipyrimidine photo-lyase"/>
    <property type="match status" value="1"/>
</dbReference>
<dbReference type="InterPro" id="IPR036155">
    <property type="entry name" value="Crypto/Photolyase_N_sf"/>
</dbReference>
<evidence type="ECO:0000256" key="3">
    <source>
        <dbReference type="ARBA" id="ARBA00014046"/>
    </source>
</evidence>
<evidence type="ECO:0000256" key="2">
    <source>
        <dbReference type="ARBA" id="ARBA00013149"/>
    </source>
</evidence>
<feature type="site" description="Electron transfer via tryptophanyl radical" evidence="9">
    <location>
        <position position="307"/>
    </location>
</feature>
<dbReference type="Gene3D" id="3.40.50.620">
    <property type="entry name" value="HUPs"/>
    <property type="match status" value="1"/>
</dbReference>
<dbReference type="InterPro" id="IPR005101">
    <property type="entry name" value="Cryptochr/Photolyase_FAD-bd"/>
</dbReference>
<feature type="binding site" evidence="8">
    <location>
        <begin position="237"/>
        <end position="241"/>
    </location>
    <ligand>
        <name>FAD</name>
        <dbReference type="ChEBI" id="CHEBI:57692"/>
    </ligand>
</feature>
<evidence type="ECO:0000313" key="13">
    <source>
        <dbReference type="Proteomes" id="UP000028549"/>
    </source>
</evidence>
<comment type="cofactor">
    <cofactor evidence="8">
        <name>FAD</name>
        <dbReference type="ChEBI" id="CHEBI:57692"/>
    </cofactor>
    <text evidence="8">Binds 1 FAD per subunit.</text>
</comment>
<dbReference type="GO" id="GO:0003677">
    <property type="term" value="F:DNA binding"/>
    <property type="evidence" value="ECO:0007669"/>
    <property type="project" value="TreeGrafter"/>
</dbReference>
<organism evidence="12 13">
    <name type="scientific">Metabacillus indicus</name>
    <name type="common">Bacillus indicus</name>
    <dbReference type="NCBI Taxonomy" id="246786"/>
    <lineage>
        <taxon>Bacteria</taxon>
        <taxon>Bacillati</taxon>
        <taxon>Bacillota</taxon>
        <taxon>Bacilli</taxon>
        <taxon>Bacillales</taxon>
        <taxon>Bacillaceae</taxon>
        <taxon>Metabacillus</taxon>
    </lineage>
</organism>
<evidence type="ECO:0000256" key="8">
    <source>
        <dbReference type="PIRSR" id="PIRSR602081-1"/>
    </source>
</evidence>
<dbReference type="InterPro" id="IPR014729">
    <property type="entry name" value="Rossmann-like_a/b/a_fold"/>
</dbReference>
<evidence type="ECO:0000256" key="10">
    <source>
        <dbReference type="RuleBase" id="RU004182"/>
    </source>
</evidence>
<protein>
    <recommendedName>
        <fullName evidence="3">Deoxyribodipyrimidine photo-lyase</fullName>
        <ecNumber evidence="2">4.1.99.3</ecNumber>
    </recommendedName>
</protein>
<dbReference type="Proteomes" id="UP000028549">
    <property type="component" value="Unassembled WGS sequence"/>
</dbReference>
<dbReference type="PRINTS" id="PR00147">
    <property type="entry name" value="DNAPHOTLYASE"/>
</dbReference>
<dbReference type="Gene3D" id="1.10.579.10">
    <property type="entry name" value="DNA Cyclobutane Dipyrimidine Photolyase, subunit A, domain 3"/>
    <property type="match status" value="1"/>
</dbReference>
<evidence type="ECO:0000256" key="9">
    <source>
        <dbReference type="PIRSR" id="PIRSR602081-2"/>
    </source>
</evidence>
<dbReference type="OrthoDB" id="9772484at2"/>
<dbReference type="AlphaFoldDB" id="A0A084H3E1"/>
<evidence type="ECO:0000256" key="7">
    <source>
        <dbReference type="ARBA" id="ARBA00033999"/>
    </source>
</evidence>
<comment type="catalytic activity">
    <reaction evidence="7">
        <text>cyclobutadipyrimidine (in DNA) = 2 pyrimidine residues (in DNA).</text>
        <dbReference type="EC" id="4.1.99.3"/>
    </reaction>
</comment>
<dbReference type="PANTHER" id="PTHR11455">
    <property type="entry name" value="CRYPTOCHROME"/>
    <property type="match status" value="1"/>
</dbReference>
<dbReference type="Pfam" id="PF00875">
    <property type="entry name" value="DNA_photolyase"/>
    <property type="match status" value="1"/>
</dbReference>
<dbReference type="GO" id="GO:0003904">
    <property type="term" value="F:deoxyribodipyrimidine photo-lyase activity"/>
    <property type="evidence" value="ECO:0007669"/>
    <property type="project" value="UniProtKB-EC"/>
</dbReference>
<feature type="site" description="Electron transfer via tryptophanyl radical" evidence="9">
    <location>
        <position position="383"/>
    </location>
</feature>
<dbReference type="EC" id="4.1.99.3" evidence="2"/>
<reference evidence="12 13" key="1">
    <citation type="journal article" date="2005" name="Int. J. Syst. Evol. Microbiol.">
        <title>Bacillus cibi sp. nov., isolated from jeotgal, a traditional Korean fermented seafood.</title>
        <authorList>
            <person name="Yoon J.H."/>
            <person name="Lee C.H."/>
            <person name="Oh T.K."/>
        </authorList>
    </citation>
    <scope>NUCLEOTIDE SEQUENCE [LARGE SCALE GENOMIC DNA]</scope>
    <source>
        <strain evidence="12 13">DSM 16189</strain>
    </source>
</reference>
<dbReference type="EMBL" id="JNVC02000001">
    <property type="protein sequence ID" value="KEZ54103.1"/>
    <property type="molecule type" value="Genomic_DNA"/>
</dbReference>
<dbReference type="RefSeq" id="WP_029285097.1">
    <property type="nucleotide sequence ID" value="NZ_JNVC02000001.1"/>
</dbReference>
<accession>A0A084H3E1</accession>
<dbReference type="PANTHER" id="PTHR11455:SF9">
    <property type="entry name" value="CRYPTOCHROME CIRCADIAN CLOCK 5 ISOFORM X1"/>
    <property type="match status" value="1"/>
</dbReference>
<dbReference type="SUPFAM" id="SSF48173">
    <property type="entry name" value="Cryptochrome/photolyase FAD-binding domain"/>
    <property type="match status" value="1"/>
</dbReference>
<gene>
    <name evidence="12" type="ORF">GS18_0204035</name>
</gene>
<dbReference type="InterPro" id="IPR036134">
    <property type="entry name" value="Crypto/Photolyase_FAD-like_sf"/>
</dbReference>
<dbReference type="PROSITE" id="PS00394">
    <property type="entry name" value="DNA_PHOTOLYASES_1_1"/>
    <property type="match status" value="1"/>
</dbReference>
<evidence type="ECO:0000259" key="11">
    <source>
        <dbReference type="PROSITE" id="PS51645"/>
    </source>
</evidence>
<evidence type="ECO:0000256" key="1">
    <source>
        <dbReference type="ARBA" id="ARBA00001932"/>
    </source>
</evidence>
<feature type="binding site" evidence="8">
    <location>
        <position position="273"/>
    </location>
    <ligand>
        <name>FAD</name>
        <dbReference type="ChEBI" id="CHEBI:57692"/>
    </ligand>
</feature>
<comment type="caution">
    <text evidence="12">The sequence shown here is derived from an EMBL/GenBank/DDBJ whole genome shotgun (WGS) entry which is preliminary data.</text>
</comment>
<keyword evidence="4 8" id="KW-0285">Flavoprotein</keyword>
<sequence length="474" mass="55762">MKTAAVWFRRDLRLQDHTALSEAVKWAEEHNGKLFLFFQLNPAFLEKPADFRHHYFFQTLKAFMDNCRDHKIAFHLMYGETEEIMEMVIEKVPEINLFLFNEDETGYGKERDDKVKRVLKENEVDYWTFQDHFLHGAREVKKQDGSLYKVYTPYYKAWSKLEKKQPAEIDLKKLSACSVSIQDLPDTGAEKLEEMIGSLEEREDIGEEAALKTLKEFTDEKLEDYHKKRDLPAEAGTSRLSRYLKTGTISIRTVYHHIMQTEDHPQDTGKETFIKELAWRDFYNMVYVQFPNSVKEEADKRYRSIKWNTDKERLKAWKEGKTGYPIVDAGMRQLNEEGWMHNRLRMITASFLTKDYLLDWRLGEAYFAEKLVDYEPGSNIGGWQWAASVGTDPVPYFRVFNPVTQSKKFDPDGEYIKKYVPELRDVDVKRIHEPWKMSSGEQKEAGCIIGTDYPEPTVNHSEQRVKAIEMFQGI</sequence>
<comment type="similarity">
    <text evidence="10">Belongs to the DNA photolyase family.</text>
</comment>
<feature type="domain" description="Photolyase/cryptochrome alpha/beta" evidence="11">
    <location>
        <begin position="2"/>
        <end position="134"/>
    </location>
</feature>
<keyword evidence="6 10" id="KW-0157">Chromophore</keyword>
<dbReference type="Pfam" id="PF03441">
    <property type="entry name" value="FAD_binding_7"/>
    <property type="match status" value="1"/>
</dbReference>
<comment type="cofactor">
    <cofactor evidence="1">
        <name>(6R)-5,10-methylene-5,6,7,8-tetrahydrofolate</name>
        <dbReference type="ChEBI" id="CHEBI:15636"/>
    </cofactor>
</comment>
<evidence type="ECO:0000256" key="4">
    <source>
        <dbReference type="ARBA" id="ARBA00022630"/>
    </source>
</evidence>
<dbReference type="PROSITE" id="PS51645">
    <property type="entry name" value="PHR_CRY_ALPHA_BETA"/>
    <property type="match status" value="1"/>
</dbReference>
<dbReference type="InterPro" id="IPR018394">
    <property type="entry name" value="DNA_photolyase_1_CS_C"/>
</dbReference>
<feature type="binding site" evidence="8">
    <location>
        <begin position="276"/>
        <end position="283"/>
    </location>
    <ligand>
        <name>FAD</name>
        <dbReference type="ChEBI" id="CHEBI:57692"/>
    </ligand>
</feature>
<keyword evidence="13" id="KW-1185">Reference proteome</keyword>